<dbReference type="InterPro" id="IPR029044">
    <property type="entry name" value="Nucleotide-diphossugar_trans"/>
</dbReference>
<sequence length="296" mass="34980">MNSLPLVSICIPTFNGGKYLQETLNSIQEQTYSNIEVIVSDDKSMDKTLDIIEKFKPQSKFPVFLYHHKPKGIGANWNNCIKKANGEFIKFLFQDDVMEENCIEEMISIYDENPAVGLIASKRSFIIEQNAVGENTNNWIKKYEDLQSGLTQKKNNVLILDKLVFKRNDFRKPPFNKIGEPSAVLFRKDIVNKIGYFRTDLRQILDYEFWYRILKQQPILIINKPLVKFRIHQDQTTNENNKRHINDYNIYDKILFKEYLNLLGEEDKLRLKHKYSLVSKIIRKLKFLFNVKMKVK</sequence>
<dbReference type="PANTHER" id="PTHR22916">
    <property type="entry name" value="GLYCOSYLTRANSFERASE"/>
    <property type="match status" value="1"/>
</dbReference>
<organism evidence="2 3">
    <name type="scientific">Flavobacterium chungangensis</name>
    <dbReference type="NCBI Taxonomy" id="2708132"/>
    <lineage>
        <taxon>Bacteria</taxon>
        <taxon>Pseudomonadati</taxon>
        <taxon>Bacteroidota</taxon>
        <taxon>Flavobacteriia</taxon>
        <taxon>Flavobacteriales</taxon>
        <taxon>Flavobacteriaceae</taxon>
        <taxon>Flavobacterium</taxon>
    </lineage>
</organism>
<accession>A0ABV8ZFR0</accession>
<keyword evidence="2" id="KW-0328">Glycosyltransferase</keyword>
<dbReference type="GO" id="GO:0016757">
    <property type="term" value="F:glycosyltransferase activity"/>
    <property type="evidence" value="ECO:0007669"/>
    <property type="project" value="UniProtKB-KW"/>
</dbReference>
<reference evidence="3" key="1">
    <citation type="journal article" date="2019" name="Int. J. Syst. Evol. Microbiol.">
        <title>The Global Catalogue of Microorganisms (GCM) 10K type strain sequencing project: providing services to taxonomists for standard genome sequencing and annotation.</title>
        <authorList>
            <consortium name="The Broad Institute Genomics Platform"/>
            <consortium name="The Broad Institute Genome Sequencing Center for Infectious Disease"/>
            <person name="Wu L."/>
            <person name="Ma J."/>
        </authorList>
    </citation>
    <scope>NUCLEOTIDE SEQUENCE [LARGE SCALE GENOMIC DNA]</scope>
    <source>
        <strain evidence="3">NBRC 103627</strain>
    </source>
</reference>
<dbReference type="SUPFAM" id="SSF53448">
    <property type="entry name" value="Nucleotide-diphospho-sugar transferases"/>
    <property type="match status" value="1"/>
</dbReference>
<keyword evidence="2" id="KW-0808">Transferase</keyword>
<dbReference type="Gene3D" id="3.90.550.10">
    <property type="entry name" value="Spore Coat Polysaccharide Biosynthesis Protein SpsA, Chain A"/>
    <property type="match status" value="1"/>
</dbReference>
<name>A0ABV8ZFR0_9FLAO</name>
<proteinExistence type="predicted"/>
<evidence type="ECO:0000259" key="1">
    <source>
        <dbReference type="Pfam" id="PF00535"/>
    </source>
</evidence>
<dbReference type="PANTHER" id="PTHR22916:SF3">
    <property type="entry name" value="UDP-GLCNAC:BETAGAL BETA-1,3-N-ACETYLGLUCOSAMINYLTRANSFERASE-LIKE PROTEIN 1"/>
    <property type="match status" value="1"/>
</dbReference>
<dbReference type="InterPro" id="IPR001173">
    <property type="entry name" value="Glyco_trans_2-like"/>
</dbReference>
<dbReference type="EC" id="2.4.-.-" evidence="2"/>
<keyword evidence="3" id="KW-1185">Reference proteome</keyword>
<dbReference type="RefSeq" id="WP_379798707.1">
    <property type="nucleotide sequence ID" value="NZ_JBHSFY010000008.1"/>
</dbReference>
<evidence type="ECO:0000313" key="3">
    <source>
        <dbReference type="Proteomes" id="UP001596003"/>
    </source>
</evidence>
<evidence type="ECO:0000313" key="2">
    <source>
        <dbReference type="EMBL" id="MFC4478221.1"/>
    </source>
</evidence>
<feature type="domain" description="Glycosyltransferase 2-like" evidence="1">
    <location>
        <begin position="8"/>
        <end position="171"/>
    </location>
</feature>
<dbReference type="EMBL" id="JBHSFY010000008">
    <property type="protein sequence ID" value="MFC4478221.1"/>
    <property type="molecule type" value="Genomic_DNA"/>
</dbReference>
<dbReference type="Proteomes" id="UP001596003">
    <property type="component" value="Unassembled WGS sequence"/>
</dbReference>
<gene>
    <name evidence="2" type="ORF">ACFO3N_14190</name>
</gene>
<protein>
    <submittedName>
        <fullName evidence="2">Glycosyltransferase</fullName>
        <ecNumber evidence="2">2.4.-.-</ecNumber>
    </submittedName>
</protein>
<dbReference type="Pfam" id="PF00535">
    <property type="entry name" value="Glycos_transf_2"/>
    <property type="match status" value="1"/>
</dbReference>
<comment type="caution">
    <text evidence="2">The sequence shown here is derived from an EMBL/GenBank/DDBJ whole genome shotgun (WGS) entry which is preliminary data.</text>
</comment>